<keyword evidence="3" id="KW-0560">Oxidoreductase</keyword>
<keyword evidence="7" id="KW-1185">Reference proteome</keyword>
<feature type="domain" description="Plastocyanin-like" evidence="4">
    <location>
        <begin position="400"/>
        <end position="506"/>
    </location>
</feature>
<dbReference type="InterPro" id="IPR011706">
    <property type="entry name" value="Cu-oxidase_C"/>
</dbReference>
<dbReference type="Proteomes" id="UP001597114">
    <property type="component" value="Unassembled WGS sequence"/>
</dbReference>
<evidence type="ECO:0000256" key="1">
    <source>
        <dbReference type="ARBA" id="ARBA00010609"/>
    </source>
</evidence>
<dbReference type="RefSeq" id="WP_344722821.1">
    <property type="nucleotide sequence ID" value="NZ_BAAAUS010000014.1"/>
</dbReference>
<dbReference type="CDD" id="cd14448">
    <property type="entry name" value="CuRO_2_BOD_CotA_like"/>
    <property type="match status" value="1"/>
</dbReference>
<dbReference type="EMBL" id="JBHUCO010000055">
    <property type="protein sequence ID" value="MFD1523063.1"/>
    <property type="molecule type" value="Genomic_DNA"/>
</dbReference>
<dbReference type="Pfam" id="PF07731">
    <property type="entry name" value="Cu-oxidase_2"/>
    <property type="match status" value="1"/>
</dbReference>
<proteinExistence type="inferred from homology"/>
<sequence length="508" mass="54939">MLRLSGRVGAGIAATAALGTPVASCASILPGAAPGVALVPSRIPLPGPFTVPLPIPPQAVPSSTGPDGEVYDLTARPATVELLPGVHTPVWGYDGRFPGPTILARRDRPVLVRLHTELPVPTVLHLHGGITPPESDGFPTALVVPPGWTRQARLDPAAVVSTGSREYRYPNRQQAATLWYHDHRMDFTAPQVWRGLFGAYLIHDDDEEALDLPSGQHDIPLLVCDRSFDADGSLLYPSIDRTLTTTPGVEDAYVGGVLGDVVLVNGAPWPELEVTARRYRFRLLNAANARRFVFALDPPVAPLVQIGSDAGLLGEPVAHRELPVAPAERYDVVIDFTGIAPGATVVLRNTNGIGPTAQVMRFRITGRAADQSRIPDRLVEVEPLDARRAAAQRRLDFAWEQGMWMINGATFDPARPDATPRFGQLETWTLTSDAEHPVHIHGASFQVVSRTGGLVPTDRGWKDTVHLGPAQTVAIATRFDQHPGRYVAHCHNLEHEDMAMMATIEVLP</sequence>
<dbReference type="InterPro" id="IPR008972">
    <property type="entry name" value="Cupredoxin"/>
</dbReference>
<evidence type="ECO:0000259" key="4">
    <source>
        <dbReference type="Pfam" id="PF07731"/>
    </source>
</evidence>
<dbReference type="Gene3D" id="2.60.40.420">
    <property type="entry name" value="Cupredoxins - blue copper proteins"/>
    <property type="match status" value="4"/>
</dbReference>
<dbReference type="PANTHER" id="PTHR48267">
    <property type="entry name" value="CUPREDOXIN SUPERFAMILY PROTEIN"/>
    <property type="match status" value="1"/>
</dbReference>
<evidence type="ECO:0000313" key="7">
    <source>
        <dbReference type="Proteomes" id="UP001597114"/>
    </source>
</evidence>
<dbReference type="SUPFAM" id="SSF49503">
    <property type="entry name" value="Cupredoxins"/>
    <property type="match status" value="3"/>
</dbReference>
<feature type="domain" description="Plastocyanin-like" evidence="5">
    <location>
        <begin position="77"/>
        <end position="205"/>
    </location>
</feature>
<protein>
    <submittedName>
        <fullName evidence="6">Multicopper oxidase family protein</fullName>
    </submittedName>
</protein>
<reference evidence="7" key="1">
    <citation type="journal article" date="2019" name="Int. J. Syst. Evol. Microbiol.">
        <title>The Global Catalogue of Microorganisms (GCM) 10K type strain sequencing project: providing services to taxonomists for standard genome sequencing and annotation.</title>
        <authorList>
            <consortium name="The Broad Institute Genomics Platform"/>
            <consortium name="The Broad Institute Genome Sequencing Center for Infectious Disease"/>
            <person name="Wu L."/>
            <person name="Ma J."/>
        </authorList>
    </citation>
    <scope>NUCLEOTIDE SEQUENCE [LARGE SCALE GENOMIC DNA]</scope>
    <source>
        <strain evidence="7">CCM 7043</strain>
    </source>
</reference>
<evidence type="ECO:0000256" key="2">
    <source>
        <dbReference type="ARBA" id="ARBA00022723"/>
    </source>
</evidence>
<gene>
    <name evidence="6" type="ORF">ACFSJD_36655</name>
</gene>
<keyword evidence="2" id="KW-0479">Metal-binding</keyword>
<dbReference type="PROSITE" id="PS00080">
    <property type="entry name" value="MULTICOPPER_OXIDASE2"/>
    <property type="match status" value="1"/>
</dbReference>
<evidence type="ECO:0000259" key="5">
    <source>
        <dbReference type="Pfam" id="PF07732"/>
    </source>
</evidence>
<dbReference type="PANTHER" id="PTHR48267:SF1">
    <property type="entry name" value="BILIRUBIN OXIDASE"/>
    <property type="match status" value="1"/>
</dbReference>
<dbReference type="InterPro" id="IPR045087">
    <property type="entry name" value="Cu-oxidase_fam"/>
</dbReference>
<evidence type="ECO:0000256" key="3">
    <source>
        <dbReference type="ARBA" id="ARBA00023002"/>
    </source>
</evidence>
<comment type="similarity">
    <text evidence="1">Belongs to the multicopper oxidase family.</text>
</comment>
<name>A0ABW4F680_9PSEU</name>
<accession>A0ABW4F680</accession>
<dbReference type="Pfam" id="PF07732">
    <property type="entry name" value="Cu-oxidase_3"/>
    <property type="match status" value="1"/>
</dbReference>
<dbReference type="InterPro" id="IPR011707">
    <property type="entry name" value="Cu-oxidase-like_N"/>
</dbReference>
<organism evidence="6 7">
    <name type="scientific">Pseudonocardia yunnanensis</name>
    <dbReference type="NCBI Taxonomy" id="58107"/>
    <lineage>
        <taxon>Bacteria</taxon>
        <taxon>Bacillati</taxon>
        <taxon>Actinomycetota</taxon>
        <taxon>Actinomycetes</taxon>
        <taxon>Pseudonocardiales</taxon>
        <taxon>Pseudonocardiaceae</taxon>
        <taxon>Pseudonocardia</taxon>
    </lineage>
</organism>
<comment type="caution">
    <text evidence="6">The sequence shown here is derived from an EMBL/GenBank/DDBJ whole genome shotgun (WGS) entry which is preliminary data.</text>
</comment>
<dbReference type="InterPro" id="IPR002355">
    <property type="entry name" value="Cu_oxidase_Cu_BS"/>
</dbReference>
<evidence type="ECO:0000313" key="6">
    <source>
        <dbReference type="EMBL" id="MFD1523063.1"/>
    </source>
</evidence>